<evidence type="ECO:0000256" key="5">
    <source>
        <dbReference type="ARBA" id="ARBA00023040"/>
    </source>
</evidence>
<comment type="subcellular location">
    <subcellularLocation>
        <location evidence="1">Cell membrane</location>
        <topology evidence="1">Multi-pass membrane protein</topology>
    </subcellularLocation>
</comment>
<name>A0A210QL11_MIZYE</name>
<feature type="transmembrane region" description="Helical" evidence="12">
    <location>
        <begin position="75"/>
        <end position="100"/>
    </location>
</feature>
<accession>A0A210QL11</accession>
<feature type="transmembrane region" description="Helical" evidence="12">
    <location>
        <begin position="153"/>
        <end position="175"/>
    </location>
</feature>
<feature type="domain" description="G-protein coupled receptors family 1 profile" evidence="13">
    <location>
        <begin position="55"/>
        <end position="318"/>
    </location>
</feature>
<dbReference type="Pfam" id="PF00001">
    <property type="entry name" value="7tm_1"/>
    <property type="match status" value="1"/>
</dbReference>
<evidence type="ECO:0000256" key="6">
    <source>
        <dbReference type="ARBA" id="ARBA00023136"/>
    </source>
</evidence>
<dbReference type="PROSITE" id="PS50262">
    <property type="entry name" value="G_PROTEIN_RECEP_F1_2"/>
    <property type="match status" value="1"/>
</dbReference>
<sequence length="383" mass="43027">MTTSDFGHLTVTFQPQNVTSQAVDGNLTEPEGELTADGIIVPVIWALLVITGTIGNGIVIYILSRYGERTVTNIYVINLAFSDLTFIVIVLPITAIHFVIPTYMFGEALCRISIYLIYVTLHATCLTLMAMTIDRYFAIVFPIQSMNWRNAPVATIVSVAVWIVSCLISLPYVLFTKLIEENDVSVCTQKWPIEGMAKGMALGVVITSYILPLGVILGCYGKILQYLWWGSKLKKTDHDSNGAPMSLKSKAQQNRKRRVTRMVLVVVLLFAACWLPIHVITLWMAFDPNFPLIDPLLIFKIFSHTLSYANSCVNPFVYAFLNDGFRKAFKRRFPSFSRWCSCLCRNTKECQETSMIDKAVEAKPGLEQSELLTTTQTLKRTCT</sequence>
<reference evidence="14 15" key="1">
    <citation type="journal article" date="2017" name="Nat. Ecol. Evol.">
        <title>Scallop genome provides insights into evolution of bilaterian karyotype and development.</title>
        <authorList>
            <person name="Wang S."/>
            <person name="Zhang J."/>
            <person name="Jiao W."/>
            <person name="Li J."/>
            <person name="Xun X."/>
            <person name="Sun Y."/>
            <person name="Guo X."/>
            <person name="Huan P."/>
            <person name="Dong B."/>
            <person name="Zhang L."/>
            <person name="Hu X."/>
            <person name="Sun X."/>
            <person name="Wang J."/>
            <person name="Zhao C."/>
            <person name="Wang Y."/>
            <person name="Wang D."/>
            <person name="Huang X."/>
            <person name="Wang R."/>
            <person name="Lv J."/>
            <person name="Li Y."/>
            <person name="Zhang Z."/>
            <person name="Liu B."/>
            <person name="Lu W."/>
            <person name="Hui Y."/>
            <person name="Liang J."/>
            <person name="Zhou Z."/>
            <person name="Hou R."/>
            <person name="Li X."/>
            <person name="Liu Y."/>
            <person name="Li H."/>
            <person name="Ning X."/>
            <person name="Lin Y."/>
            <person name="Zhao L."/>
            <person name="Xing Q."/>
            <person name="Dou J."/>
            <person name="Li Y."/>
            <person name="Mao J."/>
            <person name="Guo H."/>
            <person name="Dou H."/>
            <person name="Li T."/>
            <person name="Mu C."/>
            <person name="Jiang W."/>
            <person name="Fu Q."/>
            <person name="Fu X."/>
            <person name="Miao Y."/>
            <person name="Liu J."/>
            <person name="Yu Q."/>
            <person name="Li R."/>
            <person name="Liao H."/>
            <person name="Li X."/>
            <person name="Kong Y."/>
            <person name="Jiang Z."/>
            <person name="Chourrout D."/>
            <person name="Li R."/>
            <person name="Bao Z."/>
        </authorList>
    </citation>
    <scope>NUCLEOTIDE SEQUENCE [LARGE SCALE GENOMIC DNA]</scope>
    <source>
        <strain evidence="14 15">PY_sf001</strain>
    </source>
</reference>
<dbReference type="PROSITE" id="PS00237">
    <property type="entry name" value="G_PROTEIN_RECEP_F1_1"/>
    <property type="match status" value="1"/>
</dbReference>
<dbReference type="EMBL" id="NEDP02003109">
    <property type="protein sequence ID" value="OWF49433.1"/>
    <property type="molecule type" value="Genomic_DNA"/>
</dbReference>
<dbReference type="Gene3D" id="1.20.1070.10">
    <property type="entry name" value="Rhodopsin 7-helix transmembrane proteins"/>
    <property type="match status" value="1"/>
</dbReference>
<dbReference type="InterPro" id="IPR017452">
    <property type="entry name" value="GPCR_Rhodpsn_7TM"/>
</dbReference>
<dbReference type="PANTHER" id="PTHR45695:SF23">
    <property type="entry name" value="GALANIN-LIKE G-PROTEIN COUPLED RECEPTOR NPR-9"/>
    <property type="match status" value="1"/>
</dbReference>
<evidence type="ECO:0000256" key="4">
    <source>
        <dbReference type="ARBA" id="ARBA00022989"/>
    </source>
</evidence>
<dbReference type="GO" id="GO:0005886">
    <property type="term" value="C:plasma membrane"/>
    <property type="evidence" value="ECO:0007669"/>
    <property type="project" value="UniProtKB-SubCell"/>
</dbReference>
<keyword evidence="4 12" id="KW-1133">Transmembrane helix</keyword>
<keyword evidence="6 12" id="KW-0472">Membrane</keyword>
<feature type="transmembrane region" description="Helical" evidence="12">
    <location>
        <begin position="39"/>
        <end position="63"/>
    </location>
</feature>
<evidence type="ECO:0000256" key="7">
    <source>
        <dbReference type="ARBA" id="ARBA00023157"/>
    </source>
</evidence>
<evidence type="ECO:0000256" key="2">
    <source>
        <dbReference type="ARBA" id="ARBA00022475"/>
    </source>
</evidence>
<keyword evidence="7" id="KW-1015">Disulfide bond</keyword>
<keyword evidence="5 11" id="KW-0297">G-protein coupled receptor</keyword>
<keyword evidence="15" id="KW-1185">Reference proteome</keyword>
<gene>
    <name evidence="14" type="ORF">KP79_PYT19459</name>
</gene>
<comment type="similarity">
    <text evidence="11">Belongs to the G-protein coupled receptor 1 family.</text>
</comment>
<evidence type="ECO:0000256" key="11">
    <source>
        <dbReference type="RuleBase" id="RU000688"/>
    </source>
</evidence>
<evidence type="ECO:0000256" key="12">
    <source>
        <dbReference type="SAM" id="Phobius"/>
    </source>
</evidence>
<keyword evidence="10 11" id="KW-0807">Transducer</keyword>
<dbReference type="Proteomes" id="UP000242188">
    <property type="component" value="Unassembled WGS sequence"/>
</dbReference>
<evidence type="ECO:0000256" key="1">
    <source>
        <dbReference type="ARBA" id="ARBA00004651"/>
    </source>
</evidence>
<evidence type="ECO:0000256" key="3">
    <source>
        <dbReference type="ARBA" id="ARBA00022692"/>
    </source>
</evidence>
<organism evidence="14 15">
    <name type="scientific">Mizuhopecten yessoensis</name>
    <name type="common">Japanese scallop</name>
    <name type="synonym">Patinopecten yessoensis</name>
    <dbReference type="NCBI Taxonomy" id="6573"/>
    <lineage>
        <taxon>Eukaryota</taxon>
        <taxon>Metazoa</taxon>
        <taxon>Spiralia</taxon>
        <taxon>Lophotrochozoa</taxon>
        <taxon>Mollusca</taxon>
        <taxon>Bivalvia</taxon>
        <taxon>Autobranchia</taxon>
        <taxon>Pteriomorphia</taxon>
        <taxon>Pectinida</taxon>
        <taxon>Pectinoidea</taxon>
        <taxon>Pectinidae</taxon>
        <taxon>Mizuhopecten</taxon>
    </lineage>
</organism>
<feature type="transmembrane region" description="Helical" evidence="12">
    <location>
        <begin position="112"/>
        <end position="133"/>
    </location>
</feature>
<evidence type="ECO:0000256" key="10">
    <source>
        <dbReference type="ARBA" id="ARBA00023224"/>
    </source>
</evidence>
<keyword evidence="2" id="KW-1003">Cell membrane</keyword>
<evidence type="ECO:0000313" key="15">
    <source>
        <dbReference type="Proteomes" id="UP000242188"/>
    </source>
</evidence>
<feature type="transmembrane region" description="Helical" evidence="12">
    <location>
        <begin position="262"/>
        <end position="286"/>
    </location>
</feature>
<keyword evidence="9" id="KW-0325">Glycoprotein</keyword>
<feature type="transmembrane region" description="Helical" evidence="12">
    <location>
        <begin position="298"/>
        <end position="321"/>
    </location>
</feature>
<evidence type="ECO:0000313" key="14">
    <source>
        <dbReference type="EMBL" id="OWF49433.1"/>
    </source>
</evidence>
<dbReference type="AlphaFoldDB" id="A0A210QL11"/>
<dbReference type="SMART" id="SM01381">
    <property type="entry name" value="7TM_GPCR_Srsx"/>
    <property type="match status" value="1"/>
</dbReference>
<keyword evidence="3 11" id="KW-0812">Transmembrane</keyword>
<dbReference type="PANTHER" id="PTHR45695">
    <property type="entry name" value="LEUCOKININ RECEPTOR-RELATED"/>
    <property type="match status" value="1"/>
</dbReference>
<evidence type="ECO:0000256" key="8">
    <source>
        <dbReference type="ARBA" id="ARBA00023170"/>
    </source>
</evidence>
<evidence type="ECO:0000259" key="13">
    <source>
        <dbReference type="PROSITE" id="PS50262"/>
    </source>
</evidence>
<dbReference type="GO" id="GO:0004930">
    <property type="term" value="F:G protein-coupled receptor activity"/>
    <property type="evidence" value="ECO:0007669"/>
    <property type="project" value="UniProtKB-KW"/>
</dbReference>
<dbReference type="InterPro" id="IPR000276">
    <property type="entry name" value="GPCR_Rhodpsn"/>
</dbReference>
<keyword evidence="8 11" id="KW-0675">Receptor</keyword>
<dbReference type="SUPFAM" id="SSF81321">
    <property type="entry name" value="Family A G protein-coupled receptor-like"/>
    <property type="match status" value="1"/>
</dbReference>
<protein>
    <submittedName>
        <fullName evidence="14">Galanin receptor type 2</fullName>
    </submittedName>
</protein>
<comment type="caution">
    <text evidence="14">The sequence shown here is derived from an EMBL/GenBank/DDBJ whole genome shotgun (WGS) entry which is preliminary data.</text>
</comment>
<evidence type="ECO:0000256" key="9">
    <source>
        <dbReference type="ARBA" id="ARBA00023180"/>
    </source>
</evidence>
<dbReference type="STRING" id="6573.A0A210QL11"/>
<dbReference type="PRINTS" id="PR00237">
    <property type="entry name" value="GPCRRHODOPSN"/>
</dbReference>
<feature type="transmembrane region" description="Helical" evidence="12">
    <location>
        <begin position="200"/>
        <end position="224"/>
    </location>
</feature>
<proteinExistence type="inferred from homology"/>
<dbReference type="OrthoDB" id="2132067at2759"/>